<comment type="caution">
    <text evidence="2">The sequence shown here is derived from an EMBL/GenBank/DDBJ whole genome shotgun (WGS) entry which is preliminary data.</text>
</comment>
<reference evidence="2 3" key="1">
    <citation type="submission" date="2014-02" db="EMBL/GenBank/DDBJ databases">
        <title>Vibrio fortis Dalian14 Genome Sequencing.</title>
        <authorList>
            <person name="Wang Y."/>
            <person name="Song L."/>
            <person name="Liu G."/>
            <person name="Ding J."/>
        </authorList>
    </citation>
    <scope>NUCLEOTIDE SEQUENCE [LARGE SCALE GENOMIC DNA]</scope>
    <source>
        <strain evidence="2 3">Dalian14</strain>
    </source>
</reference>
<accession>A0A066UKY0</accession>
<feature type="signal peptide" evidence="1">
    <location>
        <begin position="1"/>
        <end position="24"/>
    </location>
</feature>
<dbReference type="Gene3D" id="2.130.10.10">
    <property type="entry name" value="YVTN repeat-like/Quinoprotein amine dehydrogenase"/>
    <property type="match status" value="1"/>
</dbReference>
<keyword evidence="1" id="KW-0732">Signal</keyword>
<feature type="chain" id="PRO_5001627305" description="Lipoprotein" evidence="1">
    <location>
        <begin position="25"/>
        <end position="445"/>
    </location>
</feature>
<proteinExistence type="predicted"/>
<evidence type="ECO:0008006" key="4">
    <source>
        <dbReference type="Google" id="ProtNLM"/>
    </source>
</evidence>
<organism evidence="2 3">
    <name type="scientific">Vibrio fortis</name>
    <dbReference type="NCBI Taxonomy" id="212667"/>
    <lineage>
        <taxon>Bacteria</taxon>
        <taxon>Pseudomonadati</taxon>
        <taxon>Pseudomonadota</taxon>
        <taxon>Gammaproteobacteria</taxon>
        <taxon>Vibrionales</taxon>
        <taxon>Vibrionaceae</taxon>
        <taxon>Vibrio</taxon>
    </lineage>
</organism>
<dbReference type="Proteomes" id="UP000027219">
    <property type="component" value="Unassembled WGS sequence"/>
</dbReference>
<dbReference type="STRING" id="212667.VFDL14_10505"/>
<evidence type="ECO:0000313" key="3">
    <source>
        <dbReference type="Proteomes" id="UP000027219"/>
    </source>
</evidence>
<protein>
    <recommendedName>
        <fullName evidence="4">Lipoprotein</fullName>
    </recommendedName>
</protein>
<evidence type="ECO:0000256" key="1">
    <source>
        <dbReference type="SAM" id="SignalP"/>
    </source>
</evidence>
<sequence length="445" mass="47909">MKLKLLSTLIAASFLAGCSSSGSSSNPPAAQDGIADVTYVQGENLDAARVVGDEGDYNALIIRDVSSANGETSTLILINGNLYHIEDGMVTDNDHNEIGHIENQGDQIVFNGVINGEKVEVTLTVVDGRLIADSVVIETPPKWGEEGASSIKLIPVDGKTLIFVGDELIGSVSDDGYVIKDGQIVGEFKGSSEEGTVTLYNGTSLNYSVSSETTVVTIYKDGMIYTWDSATGDTNVSIDGDTDNGWGLTDPDYGVGFEFEMVDDNKLVITLGASEVTITDTPTGVIISGDKGHSTVSVKTVNAYKEAMTHLTKEEQKFLALAFVANEGAGAINEDMRIKAWSVTKEMTKEWSQDNKLTMLKIANIEMDLQGNSLGYYLLTGERKTVEELRSAAKAAISDAINDWIPAKPNLTAEQKTELKQKVQSLSQEQRQQIKQAVKDRVSRG</sequence>
<dbReference type="AlphaFoldDB" id="A0A066UKY0"/>
<gene>
    <name evidence="2" type="ORF">VFDL14_10505</name>
</gene>
<evidence type="ECO:0000313" key="2">
    <source>
        <dbReference type="EMBL" id="KDN26542.1"/>
    </source>
</evidence>
<dbReference type="SUPFAM" id="SSF50978">
    <property type="entry name" value="WD40 repeat-like"/>
    <property type="match status" value="1"/>
</dbReference>
<dbReference type="RefSeq" id="WP_050487502.1">
    <property type="nucleotide sequence ID" value="NZ_JFFR01000033.1"/>
</dbReference>
<dbReference type="EMBL" id="JFFR01000033">
    <property type="protein sequence ID" value="KDN26542.1"/>
    <property type="molecule type" value="Genomic_DNA"/>
</dbReference>
<dbReference type="InterPro" id="IPR036322">
    <property type="entry name" value="WD40_repeat_dom_sf"/>
</dbReference>
<name>A0A066UKY0_9VIBR</name>
<keyword evidence="3" id="KW-1185">Reference proteome</keyword>
<dbReference type="PROSITE" id="PS51257">
    <property type="entry name" value="PROKAR_LIPOPROTEIN"/>
    <property type="match status" value="1"/>
</dbReference>
<dbReference type="InterPro" id="IPR015943">
    <property type="entry name" value="WD40/YVTN_repeat-like_dom_sf"/>
</dbReference>